<dbReference type="PROSITE" id="PS50143">
    <property type="entry name" value="BIR_REPEAT_2"/>
    <property type="match status" value="1"/>
</dbReference>
<dbReference type="PANTHER" id="PTHR46771">
    <property type="entry name" value="DETERIN"/>
    <property type="match status" value="1"/>
</dbReference>
<keyword evidence="1" id="KW-0479">Metal-binding</keyword>
<dbReference type="SUPFAM" id="SSF57924">
    <property type="entry name" value="Inhibitor of apoptosis (IAP) repeat"/>
    <property type="match status" value="1"/>
</dbReference>
<dbReference type="SMART" id="SM00238">
    <property type="entry name" value="BIR"/>
    <property type="match status" value="1"/>
</dbReference>
<comment type="caution">
    <text evidence="3">The sequence shown here is derived from an EMBL/GenBank/DDBJ whole genome shotgun (WGS) entry which is preliminary data.</text>
</comment>
<accession>A0A9Q0MBD6</accession>
<dbReference type="OMA" id="RSHTKNC"/>
<evidence type="ECO:0000256" key="1">
    <source>
        <dbReference type="ARBA" id="ARBA00022723"/>
    </source>
</evidence>
<dbReference type="CDD" id="cd00022">
    <property type="entry name" value="BIR"/>
    <property type="match status" value="1"/>
</dbReference>
<sequence length="135" mass="16059">MELTNENFILIRNPAMIDENERLNTFKNWRFKRGNCTKDKMAKAGFFKVGKEDNDEVRCFVCLNVFEHWDRGDDPFKEHGSLYPDCHFAILQKEQADFTVEDWIRIMNQRKIILNELRIKMKLNELTVAISDSLN</sequence>
<organism evidence="3 4">
    <name type="scientific">Blomia tropicalis</name>
    <name type="common">Mite</name>
    <dbReference type="NCBI Taxonomy" id="40697"/>
    <lineage>
        <taxon>Eukaryota</taxon>
        <taxon>Metazoa</taxon>
        <taxon>Ecdysozoa</taxon>
        <taxon>Arthropoda</taxon>
        <taxon>Chelicerata</taxon>
        <taxon>Arachnida</taxon>
        <taxon>Acari</taxon>
        <taxon>Acariformes</taxon>
        <taxon>Sarcoptiformes</taxon>
        <taxon>Astigmata</taxon>
        <taxon>Glycyphagoidea</taxon>
        <taxon>Echimyopodidae</taxon>
        <taxon>Blomia</taxon>
    </lineage>
</organism>
<dbReference type="Proteomes" id="UP001142055">
    <property type="component" value="Chromosome 1"/>
</dbReference>
<protein>
    <submittedName>
        <fullName evidence="3">Uncharacterized protein</fullName>
    </submittedName>
</protein>
<evidence type="ECO:0000313" key="4">
    <source>
        <dbReference type="Proteomes" id="UP001142055"/>
    </source>
</evidence>
<keyword evidence="4" id="KW-1185">Reference proteome</keyword>
<gene>
    <name evidence="3" type="ORF">RDWZM_000987</name>
</gene>
<dbReference type="PANTHER" id="PTHR46771:SF5">
    <property type="entry name" value="DETERIN"/>
    <property type="match status" value="1"/>
</dbReference>
<dbReference type="Pfam" id="PF00653">
    <property type="entry name" value="BIR"/>
    <property type="match status" value="1"/>
</dbReference>
<dbReference type="InterPro" id="IPR001370">
    <property type="entry name" value="BIR_rpt"/>
</dbReference>
<evidence type="ECO:0000313" key="3">
    <source>
        <dbReference type="EMBL" id="KAJ6222442.1"/>
    </source>
</evidence>
<reference evidence="3" key="1">
    <citation type="submission" date="2022-12" db="EMBL/GenBank/DDBJ databases">
        <title>Genome assemblies of Blomia tropicalis.</title>
        <authorList>
            <person name="Cui Y."/>
        </authorList>
    </citation>
    <scope>NUCLEOTIDE SEQUENCE</scope>
    <source>
        <tissue evidence="3">Adult mites</tissue>
    </source>
</reference>
<dbReference type="InterPro" id="IPR051190">
    <property type="entry name" value="Baculoviral_IAP"/>
</dbReference>
<name>A0A9Q0MBD6_BLOTA</name>
<evidence type="ECO:0000256" key="2">
    <source>
        <dbReference type="ARBA" id="ARBA00022833"/>
    </source>
</evidence>
<dbReference type="EMBL" id="JAPWDV010000001">
    <property type="protein sequence ID" value="KAJ6222442.1"/>
    <property type="molecule type" value="Genomic_DNA"/>
</dbReference>
<proteinExistence type="predicted"/>
<dbReference type="GO" id="GO:0046872">
    <property type="term" value="F:metal ion binding"/>
    <property type="evidence" value="ECO:0007669"/>
    <property type="project" value="UniProtKB-KW"/>
</dbReference>
<keyword evidence="2" id="KW-0862">Zinc</keyword>
<dbReference type="AlphaFoldDB" id="A0A9Q0MBD6"/>
<dbReference type="Gene3D" id="1.10.1170.10">
    <property type="entry name" value="Inhibitor Of Apoptosis Protein (2mihbC-IAP-1), Chain A"/>
    <property type="match status" value="1"/>
</dbReference>